<dbReference type="GO" id="GO:0016308">
    <property type="term" value="F:1-phosphatidylinositol-4-phosphate 5-kinase activity"/>
    <property type="evidence" value="ECO:0007669"/>
    <property type="project" value="TreeGrafter"/>
</dbReference>
<comment type="caution">
    <text evidence="4">The sequence shown here is derived from an EMBL/GenBank/DDBJ whole genome shotgun (WGS) entry which is preliminary data.</text>
</comment>
<sequence>MVYNSHFIIICLILATFSFLCSGFVVLAHFKIPQLLKHPGNLIVVLCIAQMLFDIHWLTTFPAALHDIKNDSICTNLGFINVIWFFSTWNLVTSLSLELIIKIKFPLNTGYSFRMKIYFIGTLILTALENLIIYSVGEFGLSDLDTCAIKNHSAGEYIYSIIIFGNLPIMWISIFIVLKSSTAKNNKALKSLTLVIFSMTITWGMPALLPLISKLFGDQNIDFNYFSILCGCSSGIFISVCRLATPQMVVKMKEVFCRRLSKKKANRNDGSKEEIMNQLSLNSFFESITEDTIRDILLGLSLICLTKKCAEVHYSYAYKKQKYIFKSDDFIKLKQCIIYNLEQQDDLGIWEYEPETFKNIRKNCNINLNSILKSICTDQNFLSTKNFNTGGRSNAFIFCTHNENIIIKTLTRKEKYLLLDILPAYNKRIMKYPESKIVRIFGLYKIRTSKHCFIVMENILRNKNQAVIFDLKGSIDDRYVKNTENIYGKVFKDQNFLEMGKNIEIESDLRIKILNTLIDDSVFFRKLNIIDYSILVGFYEEKENIGIRYYIDGIGEKSYCIGIIDFLQEYTIWKKIELLIKRLEGKVNASVCSPSKYSERFVEFLKKIFNKIE</sequence>
<keyword evidence="1" id="KW-0067">ATP-binding</keyword>
<dbReference type="Proteomes" id="UP000187209">
    <property type="component" value="Unassembled WGS sequence"/>
</dbReference>
<keyword evidence="5" id="KW-1185">Reference proteome</keyword>
<organism evidence="4 5">
    <name type="scientific">Stentor coeruleus</name>
    <dbReference type="NCBI Taxonomy" id="5963"/>
    <lineage>
        <taxon>Eukaryota</taxon>
        <taxon>Sar</taxon>
        <taxon>Alveolata</taxon>
        <taxon>Ciliophora</taxon>
        <taxon>Postciliodesmatophora</taxon>
        <taxon>Heterotrichea</taxon>
        <taxon>Heterotrichida</taxon>
        <taxon>Stentoridae</taxon>
        <taxon>Stentor</taxon>
    </lineage>
</organism>
<dbReference type="GO" id="GO:0005524">
    <property type="term" value="F:ATP binding"/>
    <property type="evidence" value="ECO:0007669"/>
    <property type="project" value="UniProtKB-UniRule"/>
</dbReference>
<dbReference type="Gene3D" id="3.30.800.10">
    <property type="entry name" value="Phosphatidylinositol Phosphate Kinase II Beta"/>
    <property type="match status" value="1"/>
</dbReference>
<keyword evidence="2" id="KW-1133">Transmembrane helix</keyword>
<feature type="transmembrane region" description="Helical" evidence="2">
    <location>
        <begin position="117"/>
        <end position="137"/>
    </location>
</feature>
<dbReference type="Gene3D" id="1.20.1070.10">
    <property type="entry name" value="Rhodopsin 7-helix transmembrane proteins"/>
    <property type="match status" value="1"/>
</dbReference>
<keyword evidence="1" id="KW-0547">Nucleotide-binding</keyword>
<dbReference type="PROSITE" id="PS51455">
    <property type="entry name" value="PIPK"/>
    <property type="match status" value="1"/>
</dbReference>
<dbReference type="GO" id="GO:0005886">
    <property type="term" value="C:plasma membrane"/>
    <property type="evidence" value="ECO:0007669"/>
    <property type="project" value="TreeGrafter"/>
</dbReference>
<dbReference type="InterPro" id="IPR023610">
    <property type="entry name" value="PInositol-4/5-P-5/4-kinase"/>
</dbReference>
<evidence type="ECO:0000313" key="5">
    <source>
        <dbReference type="Proteomes" id="UP000187209"/>
    </source>
</evidence>
<dbReference type="InterPro" id="IPR027483">
    <property type="entry name" value="PInositol-4-P-4/5-kinase_C_sf"/>
</dbReference>
<dbReference type="PANTHER" id="PTHR23086:SF8">
    <property type="entry name" value="PHOSPHATIDYLINOSITOL 5-PHOSPHATE 4-KINASE, ISOFORM A"/>
    <property type="match status" value="1"/>
</dbReference>
<keyword evidence="2" id="KW-0472">Membrane</keyword>
<evidence type="ECO:0000313" key="4">
    <source>
        <dbReference type="EMBL" id="OMJ94837.1"/>
    </source>
</evidence>
<gene>
    <name evidence="4" type="ORF">SteCoe_1858</name>
</gene>
<keyword evidence="1" id="KW-0418">Kinase</keyword>
<dbReference type="SMART" id="SM00330">
    <property type="entry name" value="PIPKc"/>
    <property type="match status" value="1"/>
</dbReference>
<feature type="domain" description="PIPK" evidence="3">
    <location>
        <begin position="288"/>
        <end position="609"/>
    </location>
</feature>
<dbReference type="AlphaFoldDB" id="A0A1R2D0P7"/>
<name>A0A1R2D0P7_9CILI</name>
<dbReference type="Pfam" id="PF01504">
    <property type="entry name" value="PIP5K"/>
    <property type="match status" value="2"/>
</dbReference>
<evidence type="ECO:0000256" key="1">
    <source>
        <dbReference type="PROSITE-ProRule" id="PRU00781"/>
    </source>
</evidence>
<dbReference type="InterPro" id="IPR002498">
    <property type="entry name" value="PInositol-4-P-4/5-kinase_core"/>
</dbReference>
<proteinExistence type="predicted"/>
<keyword evidence="2" id="KW-0812">Transmembrane</keyword>
<dbReference type="GO" id="GO:0046854">
    <property type="term" value="P:phosphatidylinositol phosphate biosynthetic process"/>
    <property type="evidence" value="ECO:0007669"/>
    <property type="project" value="TreeGrafter"/>
</dbReference>
<dbReference type="Gene3D" id="3.30.810.10">
    <property type="entry name" value="2-Layer Sandwich"/>
    <property type="match status" value="1"/>
</dbReference>
<dbReference type="PANTHER" id="PTHR23086">
    <property type="entry name" value="PHOSPHATIDYLINOSITOL-4-PHOSPHATE 5-KINASE"/>
    <property type="match status" value="1"/>
</dbReference>
<dbReference type="CDD" id="cd00139">
    <property type="entry name" value="PIPKc"/>
    <property type="match status" value="1"/>
</dbReference>
<dbReference type="SUPFAM" id="SSF56104">
    <property type="entry name" value="SAICAR synthase-like"/>
    <property type="match status" value="1"/>
</dbReference>
<feature type="transmembrane region" description="Helical" evidence="2">
    <location>
        <begin position="157"/>
        <end position="179"/>
    </location>
</feature>
<feature type="transmembrane region" description="Helical" evidence="2">
    <location>
        <begin position="6"/>
        <end position="30"/>
    </location>
</feature>
<feature type="transmembrane region" description="Helical" evidence="2">
    <location>
        <begin position="191"/>
        <end position="213"/>
    </location>
</feature>
<accession>A0A1R2D0P7</accession>
<evidence type="ECO:0000259" key="3">
    <source>
        <dbReference type="PROSITE" id="PS51455"/>
    </source>
</evidence>
<dbReference type="SUPFAM" id="SSF81321">
    <property type="entry name" value="Family A G protein-coupled receptor-like"/>
    <property type="match status" value="1"/>
</dbReference>
<feature type="transmembrane region" description="Helical" evidence="2">
    <location>
        <begin position="225"/>
        <end position="244"/>
    </location>
</feature>
<evidence type="ECO:0000256" key="2">
    <source>
        <dbReference type="SAM" id="Phobius"/>
    </source>
</evidence>
<feature type="transmembrane region" description="Helical" evidence="2">
    <location>
        <begin position="77"/>
        <end position="97"/>
    </location>
</feature>
<feature type="transmembrane region" description="Helical" evidence="2">
    <location>
        <begin position="42"/>
        <end position="65"/>
    </location>
</feature>
<keyword evidence="1" id="KW-0808">Transferase</keyword>
<dbReference type="OrthoDB" id="296257at2759"/>
<protein>
    <recommendedName>
        <fullName evidence="3">PIPK domain-containing protein</fullName>
    </recommendedName>
</protein>
<dbReference type="InterPro" id="IPR027484">
    <property type="entry name" value="PInositol-4-P-5-kinase_N"/>
</dbReference>
<reference evidence="4 5" key="1">
    <citation type="submission" date="2016-11" db="EMBL/GenBank/DDBJ databases">
        <title>The macronuclear genome of Stentor coeruleus: a giant cell with tiny introns.</title>
        <authorList>
            <person name="Slabodnick M."/>
            <person name="Ruby J.G."/>
            <person name="Reiff S.B."/>
            <person name="Swart E.C."/>
            <person name="Gosai S."/>
            <person name="Prabakaran S."/>
            <person name="Witkowska E."/>
            <person name="Larue G.E."/>
            <person name="Fisher S."/>
            <person name="Freeman R.M."/>
            <person name="Gunawardena J."/>
            <person name="Chu W."/>
            <person name="Stover N.A."/>
            <person name="Gregory B.D."/>
            <person name="Nowacki M."/>
            <person name="Derisi J."/>
            <person name="Roy S.W."/>
            <person name="Marshall W.F."/>
            <person name="Sood P."/>
        </authorList>
    </citation>
    <scope>NUCLEOTIDE SEQUENCE [LARGE SCALE GENOMIC DNA]</scope>
    <source>
        <strain evidence="4">WM001</strain>
    </source>
</reference>
<dbReference type="EMBL" id="MPUH01000020">
    <property type="protein sequence ID" value="OMJ94837.1"/>
    <property type="molecule type" value="Genomic_DNA"/>
</dbReference>